<evidence type="ECO:0000313" key="1">
    <source>
        <dbReference type="EMBL" id="SNS86668.1"/>
    </source>
</evidence>
<reference evidence="1 2" key="1">
    <citation type="submission" date="2017-06" db="EMBL/GenBank/DDBJ databases">
        <authorList>
            <person name="Kim H.J."/>
            <person name="Triplett B.A."/>
        </authorList>
    </citation>
    <scope>NUCLEOTIDE SEQUENCE [LARGE SCALE GENOMIC DNA]</scope>
    <source>
        <strain evidence="1 2">DSM 44715</strain>
    </source>
</reference>
<dbReference type="EMBL" id="FZOR01000011">
    <property type="protein sequence ID" value="SNS86668.1"/>
    <property type="molecule type" value="Genomic_DNA"/>
</dbReference>
<name>A0A239I007_9ACTN</name>
<gene>
    <name evidence="1" type="ORF">SAMN05443665_101137</name>
</gene>
<keyword evidence="2" id="KW-1185">Reference proteome</keyword>
<dbReference type="AlphaFoldDB" id="A0A239I007"/>
<protein>
    <submittedName>
        <fullName evidence="1">Uncharacterized protein</fullName>
    </submittedName>
</protein>
<dbReference type="Proteomes" id="UP000198318">
    <property type="component" value="Unassembled WGS sequence"/>
</dbReference>
<proteinExistence type="predicted"/>
<organism evidence="1 2">
    <name type="scientific">Actinomadura meyerae</name>
    <dbReference type="NCBI Taxonomy" id="240840"/>
    <lineage>
        <taxon>Bacteria</taxon>
        <taxon>Bacillati</taxon>
        <taxon>Actinomycetota</taxon>
        <taxon>Actinomycetes</taxon>
        <taxon>Streptosporangiales</taxon>
        <taxon>Thermomonosporaceae</taxon>
        <taxon>Actinomadura</taxon>
    </lineage>
</organism>
<evidence type="ECO:0000313" key="2">
    <source>
        <dbReference type="Proteomes" id="UP000198318"/>
    </source>
</evidence>
<dbReference type="RefSeq" id="WP_179271522.1">
    <property type="nucleotide sequence ID" value="NZ_FZOR01000011.1"/>
</dbReference>
<accession>A0A239I007</accession>
<sequence length="51" mass="5116">MDRKKLGLLAVAFVLLVGVLEIAALKIGSFDFPVPSGAEHPAVADNPGGGG</sequence>